<organism evidence="2">
    <name type="scientific">Desertifilum tharense IPPAS B-1220</name>
    <dbReference type="NCBI Taxonomy" id="1781255"/>
    <lineage>
        <taxon>Bacteria</taxon>
        <taxon>Bacillati</taxon>
        <taxon>Cyanobacteriota</taxon>
        <taxon>Cyanophyceae</taxon>
        <taxon>Desertifilales</taxon>
        <taxon>Desertifilaceae</taxon>
        <taxon>Desertifilum</taxon>
    </lineage>
</organism>
<dbReference type="AlphaFoldDB" id="A0A1E5QMD5"/>
<sequence length="85" mass="9180">MMKSSSFSLLLVLASPLAILSGLSVEQTLPSVASESVQQSRLFQNQFSQIGTTSLSDKIAFLREKPQCGCARCSQLDTLSEIRLG</sequence>
<feature type="chain" id="PRO_5009184373" evidence="1">
    <location>
        <begin position="21"/>
        <end position="85"/>
    </location>
</feature>
<accession>A0A1E5QMD5</accession>
<evidence type="ECO:0000256" key="1">
    <source>
        <dbReference type="SAM" id="SignalP"/>
    </source>
</evidence>
<reference evidence="2" key="1">
    <citation type="submission" date="2016-09" db="EMBL/GenBank/DDBJ databases">
        <title>Draft genome of thermotolerant cyanobacterium Desertifilum sp. strain IPPAS B-1220.</title>
        <authorList>
            <person name="Sinetova M.A."/>
            <person name="Bolakhan K."/>
            <person name="Zayadan B.K."/>
            <person name="Mironov K.S."/>
            <person name="Ustinova V."/>
            <person name="Kupriyanova E.V."/>
            <person name="Sidorov R.A."/>
            <person name="Skrypnik A.N."/>
            <person name="Gogoleva N.E."/>
            <person name="Gogolev Y.V."/>
            <person name="Los D.A."/>
        </authorList>
    </citation>
    <scope>NUCLEOTIDE SEQUENCE [LARGE SCALE GENOMIC DNA]</scope>
    <source>
        <strain evidence="2">IPPAS B-1220</strain>
    </source>
</reference>
<protein>
    <submittedName>
        <fullName evidence="2">Uncharacterized protein</fullName>
    </submittedName>
</protein>
<dbReference type="STRING" id="1781255.BH720_07670"/>
<proteinExistence type="predicted"/>
<dbReference type="EMBL" id="MJGC01000044">
    <property type="protein sequence ID" value="OEJ75800.1"/>
    <property type="molecule type" value="Genomic_DNA"/>
</dbReference>
<comment type="caution">
    <text evidence="2">The sequence shown here is derived from an EMBL/GenBank/DDBJ whole genome shotgun (WGS) entry which is preliminary data.</text>
</comment>
<evidence type="ECO:0000313" key="2">
    <source>
        <dbReference type="EMBL" id="OEJ75800.1"/>
    </source>
</evidence>
<name>A0A1E5QMD5_9CYAN</name>
<feature type="signal peptide" evidence="1">
    <location>
        <begin position="1"/>
        <end position="20"/>
    </location>
</feature>
<gene>
    <name evidence="2" type="ORF">BH720_07670</name>
</gene>
<keyword evidence="1" id="KW-0732">Signal</keyword>